<evidence type="ECO:0000256" key="3">
    <source>
        <dbReference type="ARBA" id="ARBA00023082"/>
    </source>
</evidence>
<evidence type="ECO:0000313" key="8">
    <source>
        <dbReference type="Proteomes" id="UP000824202"/>
    </source>
</evidence>
<keyword evidence="4" id="KW-0804">Transcription</keyword>
<dbReference type="PANTHER" id="PTHR43133">
    <property type="entry name" value="RNA POLYMERASE ECF-TYPE SIGMA FACTO"/>
    <property type="match status" value="1"/>
</dbReference>
<keyword evidence="2" id="KW-0805">Transcription regulation</keyword>
<dbReference type="InterPro" id="IPR014284">
    <property type="entry name" value="RNA_pol_sigma-70_dom"/>
</dbReference>
<evidence type="ECO:0000313" key="7">
    <source>
        <dbReference type="EMBL" id="HIX03852.1"/>
    </source>
</evidence>
<dbReference type="InterPro" id="IPR007627">
    <property type="entry name" value="RNA_pol_sigma70_r2"/>
</dbReference>
<dbReference type="PANTHER" id="PTHR43133:SF46">
    <property type="entry name" value="RNA POLYMERASE SIGMA-70 FACTOR ECF SUBFAMILY"/>
    <property type="match status" value="1"/>
</dbReference>
<dbReference type="NCBIfam" id="TIGR02937">
    <property type="entry name" value="sigma70-ECF"/>
    <property type="match status" value="1"/>
</dbReference>
<dbReference type="NCBIfam" id="TIGR02985">
    <property type="entry name" value="Sig70_bacteroi1"/>
    <property type="match status" value="1"/>
</dbReference>
<dbReference type="Gene3D" id="1.10.10.10">
    <property type="entry name" value="Winged helix-like DNA-binding domain superfamily/Winged helix DNA-binding domain"/>
    <property type="match status" value="1"/>
</dbReference>
<dbReference type="GO" id="GO:0016987">
    <property type="term" value="F:sigma factor activity"/>
    <property type="evidence" value="ECO:0007669"/>
    <property type="project" value="UniProtKB-KW"/>
</dbReference>
<proteinExistence type="inferred from homology"/>
<dbReference type="GO" id="GO:0006352">
    <property type="term" value="P:DNA-templated transcription initiation"/>
    <property type="evidence" value="ECO:0007669"/>
    <property type="project" value="InterPro"/>
</dbReference>
<dbReference type="InterPro" id="IPR000792">
    <property type="entry name" value="Tscrpt_reg_LuxR_C"/>
</dbReference>
<evidence type="ECO:0000256" key="4">
    <source>
        <dbReference type="ARBA" id="ARBA00023163"/>
    </source>
</evidence>
<protein>
    <submittedName>
        <fullName evidence="7">RNA polymerase sigma-70 factor</fullName>
    </submittedName>
</protein>
<dbReference type="Pfam" id="PF04542">
    <property type="entry name" value="Sigma70_r2"/>
    <property type="match status" value="1"/>
</dbReference>
<keyword evidence="3" id="KW-0731">Sigma factor</keyword>
<dbReference type="InterPro" id="IPR013324">
    <property type="entry name" value="RNA_pol_sigma_r3/r4-like"/>
</dbReference>
<dbReference type="SUPFAM" id="SSF88659">
    <property type="entry name" value="Sigma3 and sigma4 domains of RNA polymerase sigma factors"/>
    <property type="match status" value="1"/>
</dbReference>
<dbReference type="Proteomes" id="UP000824202">
    <property type="component" value="Unassembled WGS sequence"/>
</dbReference>
<dbReference type="InterPro" id="IPR036388">
    <property type="entry name" value="WH-like_DNA-bd_sf"/>
</dbReference>
<dbReference type="InterPro" id="IPR013249">
    <property type="entry name" value="RNA_pol_sigma70_r4_t2"/>
</dbReference>
<dbReference type="CDD" id="cd06171">
    <property type="entry name" value="Sigma70_r4"/>
    <property type="match status" value="1"/>
</dbReference>
<dbReference type="Gene3D" id="1.10.1740.10">
    <property type="match status" value="1"/>
</dbReference>
<name>A0A9D2ACI9_9BACT</name>
<organism evidence="7 8">
    <name type="scientific">Candidatus Odoribacter faecigallinarum</name>
    <dbReference type="NCBI Taxonomy" id="2838706"/>
    <lineage>
        <taxon>Bacteria</taxon>
        <taxon>Pseudomonadati</taxon>
        <taxon>Bacteroidota</taxon>
        <taxon>Bacteroidia</taxon>
        <taxon>Bacteroidales</taxon>
        <taxon>Odoribacteraceae</taxon>
        <taxon>Odoribacter</taxon>
    </lineage>
</organism>
<dbReference type="Pfam" id="PF08281">
    <property type="entry name" value="Sigma70_r4_2"/>
    <property type="match status" value="1"/>
</dbReference>
<dbReference type="InterPro" id="IPR039425">
    <property type="entry name" value="RNA_pol_sigma-70-like"/>
</dbReference>
<reference evidence="7" key="1">
    <citation type="journal article" date="2021" name="PeerJ">
        <title>Extensive microbial diversity within the chicken gut microbiome revealed by metagenomics and culture.</title>
        <authorList>
            <person name="Gilroy R."/>
            <person name="Ravi A."/>
            <person name="Getino M."/>
            <person name="Pursley I."/>
            <person name="Horton D.L."/>
            <person name="Alikhan N.F."/>
            <person name="Baker D."/>
            <person name="Gharbi K."/>
            <person name="Hall N."/>
            <person name="Watson M."/>
            <person name="Adriaenssens E.M."/>
            <person name="Foster-Nyarko E."/>
            <person name="Jarju S."/>
            <person name="Secka A."/>
            <person name="Antonio M."/>
            <person name="Oren A."/>
            <person name="Chaudhuri R.R."/>
            <person name="La Ragione R."/>
            <person name="Hildebrand F."/>
            <person name="Pallen M.J."/>
        </authorList>
    </citation>
    <scope>NUCLEOTIDE SEQUENCE</scope>
    <source>
        <strain evidence="7">23274</strain>
    </source>
</reference>
<evidence type="ECO:0000256" key="2">
    <source>
        <dbReference type="ARBA" id="ARBA00023015"/>
    </source>
</evidence>
<dbReference type="EMBL" id="DXFT01000136">
    <property type="protein sequence ID" value="HIX03852.1"/>
    <property type="molecule type" value="Genomic_DNA"/>
</dbReference>
<evidence type="ECO:0000256" key="5">
    <source>
        <dbReference type="SAM" id="Coils"/>
    </source>
</evidence>
<sequence>MEEFDDKYFERLFEAQFERLMAFVCSYVGEEEVAKDIVQDAFMTLWNNRKKLDESQSVKSYLFAIAQNYALNYIRHRKVIAANDLPLNLYLSQQEENVEEHEKLLAALEEKLKELPLKQREVLEKCVVENKKYKEVAEELGISQNTVKTHLMRALSFLRKNLDEREMLLLFMAYSTKT</sequence>
<comment type="caution">
    <text evidence="7">The sequence shown here is derived from an EMBL/GenBank/DDBJ whole genome shotgun (WGS) entry which is preliminary data.</text>
</comment>
<dbReference type="InterPro" id="IPR013325">
    <property type="entry name" value="RNA_pol_sigma_r2"/>
</dbReference>
<accession>A0A9D2ACI9</accession>
<evidence type="ECO:0000259" key="6">
    <source>
        <dbReference type="SMART" id="SM00421"/>
    </source>
</evidence>
<gene>
    <name evidence="7" type="ORF">H9863_07030</name>
</gene>
<feature type="coiled-coil region" evidence="5">
    <location>
        <begin position="91"/>
        <end position="118"/>
    </location>
</feature>
<dbReference type="AlphaFoldDB" id="A0A9D2ACI9"/>
<dbReference type="GO" id="GO:0003677">
    <property type="term" value="F:DNA binding"/>
    <property type="evidence" value="ECO:0007669"/>
    <property type="project" value="InterPro"/>
</dbReference>
<dbReference type="InterPro" id="IPR014327">
    <property type="entry name" value="RNA_pol_sigma70_bacteroid"/>
</dbReference>
<feature type="domain" description="HTH luxR-type" evidence="6">
    <location>
        <begin position="112"/>
        <end position="172"/>
    </location>
</feature>
<reference evidence="7" key="2">
    <citation type="submission" date="2021-04" db="EMBL/GenBank/DDBJ databases">
        <authorList>
            <person name="Gilroy R."/>
        </authorList>
    </citation>
    <scope>NUCLEOTIDE SEQUENCE</scope>
    <source>
        <strain evidence="7">23274</strain>
    </source>
</reference>
<dbReference type="SUPFAM" id="SSF88946">
    <property type="entry name" value="Sigma2 domain of RNA polymerase sigma factors"/>
    <property type="match status" value="1"/>
</dbReference>
<comment type="similarity">
    <text evidence="1">Belongs to the sigma-70 factor family. ECF subfamily.</text>
</comment>
<keyword evidence="5" id="KW-0175">Coiled coil</keyword>
<dbReference type="SMART" id="SM00421">
    <property type="entry name" value="HTH_LUXR"/>
    <property type="match status" value="1"/>
</dbReference>
<evidence type="ECO:0000256" key="1">
    <source>
        <dbReference type="ARBA" id="ARBA00010641"/>
    </source>
</evidence>